<dbReference type="EMBL" id="JACHFW010000001">
    <property type="protein sequence ID" value="MBB5263237.1"/>
    <property type="molecule type" value="Genomic_DNA"/>
</dbReference>
<evidence type="ECO:0000313" key="2">
    <source>
        <dbReference type="Proteomes" id="UP000543642"/>
    </source>
</evidence>
<dbReference type="Proteomes" id="UP000543642">
    <property type="component" value="Unassembled WGS sequence"/>
</dbReference>
<protein>
    <submittedName>
        <fullName evidence="1">Uncharacterized protein</fullName>
    </submittedName>
</protein>
<accession>A0A7W8H7N2</accession>
<name>A0A7W8H7N2_9FIRM</name>
<sequence>MSKGAAAAAGQRVSAALRMARAELLRNSSAIGNGRDDLCLHKAHPAVPHMNGAPEHEQTDAKKVYFMVYISCVLE</sequence>
<proteinExistence type="predicted"/>
<organism evidence="1 2">
    <name type="scientific">Catenibacillus scindens</name>
    <dbReference type="NCBI Taxonomy" id="673271"/>
    <lineage>
        <taxon>Bacteria</taxon>
        <taxon>Bacillati</taxon>
        <taxon>Bacillota</taxon>
        <taxon>Clostridia</taxon>
        <taxon>Lachnospirales</taxon>
        <taxon>Lachnospiraceae</taxon>
        <taxon>Catenibacillus</taxon>
    </lineage>
</organism>
<gene>
    <name evidence="1" type="ORF">HNP82_000331</name>
</gene>
<reference evidence="1 2" key="1">
    <citation type="submission" date="2020-08" db="EMBL/GenBank/DDBJ databases">
        <title>Genomic Encyclopedia of Type Strains, Phase IV (KMG-IV): sequencing the most valuable type-strain genomes for metagenomic binning, comparative biology and taxonomic classification.</title>
        <authorList>
            <person name="Goeker M."/>
        </authorList>
    </citation>
    <scope>NUCLEOTIDE SEQUENCE [LARGE SCALE GENOMIC DNA]</scope>
    <source>
        <strain evidence="1 2">DSM 106146</strain>
    </source>
</reference>
<evidence type="ECO:0000313" key="1">
    <source>
        <dbReference type="EMBL" id="MBB5263237.1"/>
    </source>
</evidence>
<dbReference type="AlphaFoldDB" id="A0A7W8H7N2"/>
<comment type="caution">
    <text evidence="1">The sequence shown here is derived from an EMBL/GenBank/DDBJ whole genome shotgun (WGS) entry which is preliminary data.</text>
</comment>
<keyword evidence="2" id="KW-1185">Reference proteome</keyword>